<sequence length="318" mass="34584">MSYQQITSAARQFRPAAPVALEDARETLVGVCGSFELSAFGGADSITGAIEGVPLGQFDAAVVATHVRSVWRDAAMIRRDPGRNLFLIYQETGCSVIRQSDSEHLMQPGSFHLVDSAFPSEFRYFDAVTRKISVHLPREEALRRLGQTCVGGLAIDSADPLNAALEAVLLKLLTAAPDAAMKLSDTLVELLGAYLRCLETQTPSQVTEKAALLQKAKSLIVWRARDPSFGLAELCEDLGMSRRSVQRLFSASGETVSTVLQDARLEIAHRELTLAPARTITDIAFASGFNDLSHFHRCFRTRYGVAPGTMRKRASSAA</sequence>
<organism evidence="5 6">
    <name type="scientific">Tranquillimonas alkanivorans</name>
    <dbReference type="NCBI Taxonomy" id="441119"/>
    <lineage>
        <taxon>Bacteria</taxon>
        <taxon>Pseudomonadati</taxon>
        <taxon>Pseudomonadota</taxon>
        <taxon>Alphaproteobacteria</taxon>
        <taxon>Rhodobacterales</taxon>
        <taxon>Roseobacteraceae</taxon>
        <taxon>Tranquillimonas</taxon>
    </lineage>
</organism>
<protein>
    <submittedName>
        <fullName evidence="5">Transcriptional regulator, AraC family</fullName>
    </submittedName>
</protein>
<keyword evidence="1" id="KW-0805">Transcription regulation</keyword>
<evidence type="ECO:0000256" key="1">
    <source>
        <dbReference type="ARBA" id="ARBA00023015"/>
    </source>
</evidence>
<dbReference type="PANTHER" id="PTHR46796">
    <property type="entry name" value="HTH-TYPE TRANSCRIPTIONAL ACTIVATOR RHAS-RELATED"/>
    <property type="match status" value="1"/>
</dbReference>
<dbReference type="PROSITE" id="PS01124">
    <property type="entry name" value="HTH_ARAC_FAMILY_2"/>
    <property type="match status" value="1"/>
</dbReference>
<dbReference type="SMART" id="SM00342">
    <property type="entry name" value="HTH_ARAC"/>
    <property type="match status" value="1"/>
</dbReference>
<dbReference type="SUPFAM" id="SSF46689">
    <property type="entry name" value="Homeodomain-like"/>
    <property type="match status" value="1"/>
</dbReference>
<evidence type="ECO:0000256" key="2">
    <source>
        <dbReference type="ARBA" id="ARBA00023125"/>
    </source>
</evidence>
<keyword evidence="3" id="KW-0804">Transcription</keyword>
<dbReference type="AlphaFoldDB" id="A0A1I5VSA4"/>
<dbReference type="PROSITE" id="PS00041">
    <property type="entry name" value="HTH_ARAC_FAMILY_1"/>
    <property type="match status" value="1"/>
</dbReference>
<evidence type="ECO:0000313" key="5">
    <source>
        <dbReference type="EMBL" id="SFQ10345.1"/>
    </source>
</evidence>
<dbReference type="InterPro" id="IPR050204">
    <property type="entry name" value="AraC_XylS_family_regulators"/>
</dbReference>
<evidence type="ECO:0000313" key="6">
    <source>
        <dbReference type="Proteomes" id="UP000199356"/>
    </source>
</evidence>
<dbReference type="InterPro" id="IPR035418">
    <property type="entry name" value="AraC-bd_2"/>
</dbReference>
<keyword evidence="6" id="KW-1185">Reference proteome</keyword>
<dbReference type="Pfam" id="PF12833">
    <property type="entry name" value="HTH_18"/>
    <property type="match status" value="1"/>
</dbReference>
<name>A0A1I5VSA4_9RHOB</name>
<dbReference type="InterPro" id="IPR020449">
    <property type="entry name" value="Tscrpt_reg_AraC-type_HTH"/>
</dbReference>
<accession>A0A1I5VSA4</accession>
<dbReference type="EMBL" id="FOXA01000035">
    <property type="protein sequence ID" value="SFQ10345.1"/>
    <property type="molecule type" value="Genomic_DNA"/>
</dbReference>
<feature type="domain" description="HTH araC/xylS-type" evidence="4">
    <location>
        <begin position="214"/>
        <end position="313"/>
    </location>
</feature>
<dbReference type="Proteomes" id="UP000199356">
    <property type="component" value="Unassembled WGS sequence"/>
</dbReference>
<keyword evidence="2" id="KW-0238">DNA-binding</keyword>
<reference evidence="5 6" key="1">
    <citation type="submission" date="2016-10" db="EMBL/GenBank/DDBJ databases">
        <authorList>
            <person name="de Groot N.N."/>
        </authorList>
    </citation>
    <scope>NUCLEOTIDE SEQUENCE [LARGE SCALE GENOMIC DNA]</scope>
    <source>
        <strain evidence="5 6">DSM 19547</strain>
    </source>
</reference>
<evidence type="ECO:0000259" key="4">
    <source>
        <dbReference type="PROSITE" id="PS01124"/>
    </source>
</evidence>
<proteinExistence type="predicted"/>
<dbReference type="Pfam" id="PF14525">
    <property type="entry name" value="AraC_binding_2"/>
    <property type="match status" value="1"/>
</dbReference>
<dbReference type="Gene3D" id="1.10.10.60">
    <property type="entry name" value="Homeodomain-like"/>
    <property type="match status" value="1"/>
</dbReference>
<dbReference type="InterPro" id="IPR009057">
    <property type="entry name" value="Homeodomain-like_sf"/>
</dbReference>
<dbReference type="InterPro" id="IPR018062">
    <property type="entry name" value="HTH_AraC-typ_CS"/>
</dbReference>
<dbReference type="InterPro" id="IPR018060">
    <property type="entry name" value="HTH_AraC"/>
</dbReference>
<dbReference type="STRING" id="441119.SAMN04488047_1358"/>
<dbReference type="PRINTS" id="PR00032">
    <property type="entry name" value="HTHARAC"/>
</dbReference>
<dbReference type="PANTHER" id="PTHR46796:SF6">
    <property type="entry name" value="ARAC SUBFAMILY"/>
    <property type="match status" value="1"/>
</dbReference>
<evidence type="ECO:0000256" key="3">
    <source>
        <dbReference type="ARBA" id="ARBA00023163"/>
    </source>
</evidence>
<dbReference type="GO" id="GO:0043565">
    <property type="term" value="F:sequence-specific DNA binding"/>
    <property type="evidence" value="ECO:0007669"/>
    <property type="project" value="InterPro"/>
</dbReference>
<gene>
    <name evidence="5" type="ORF">SAMN04488047_1358</name>
</gene>
<dbReference type="GO" id="GO:0003700">
    <property type="term" value="F:DNA-binding transcription factor activity"/>
    <property type="evidence" value="ECO:0007669"/>
    <property type="project" value="InterPro"/>
</dbReference>
<dbReference type="OrthoDB" id="9816011at2"/>